<dbReference type="Gene3D" id="1.20.1250.20">
    <property type="entry name" value="MFS general substrate transporter like domains"/>
    <property type="match status" value="1"/>
</dbReference>
<dbReference type="InterPro" id="IPR036259">
    <property type="entry name" value="MFS_trans_sf"/>
</dbReference>
<organism evidence="10">
    <name type="scientific">Oppiella nova</name>
    <dbReference type="NCBI Taxonomy" id="334625"/>
    <lineage>
        <taxon>Eukaryota</taxon>
        <taxon>Metazoa</taxon>
        <taxon>Ecdysozoa</taxon>
        <taxon>Arthropoda</taxon>
        <taxon>Chelicerata</taxon>
        <taxon>Arachnida</taxon>
        <taxon>Acari</taxon>
        <taxon>Acariformes</taxon>
        <taxon>Sarcoptiformes</taxon>
        <taxon>Oribatida</taxon>
        <taxon>Brachypylina</taxon>
        <taxon>Oppioidea</taxon>
        <taxon>Oppiidae</taxon>
        <taxon>Oppiella</taxon>
    </lineage>
</organism>
<dbReference type="PROSITE" id="PS00216">
    <property type="entry name" value="SUGAR_TRANSPORT_1"/>
    <property type="match status" value="2"/>
</dbReference>
<dbReference type="PANTHER" id="PTHR48021:SF1">
    <property type="entry name" value="GH07001P-RELATED"/>
    <property type="match status" value="1"/>
</dbReference>
<gene>
    <name evidence="10" type="ORF">ONB1V03_LOCUS2086</name>
</gene>
<name>A0A7R9LDK8_9ACAR</name>
<evidence type="ECO:0000256" key="3">
    <source>
        <dbReference type="ARBA" id="ARBA00022692"/>
    </source>
</evidence>
<dbReference type="OrthoDB" id="4142200at2759"/>
<keyword evidence="2" id="KW-1003">Cell membrane</keyword>
<evidence type="ECO:0000256" key="5">
    <source>
        <dbReference type="ARBA" id="ARBA00023136"/>
    </source>
</evidence>
<evidence type="ECO:0000256" key="8">
    <source>
        <dbReference type="SAM" id="Phobius"/>
    </source>
</evidence>
<keyword evidence="5 8" id="KW-0472">Membrane</keyword>
<reference evidence="10" key="1">
    <citation type="submission" date="2020-11" db="EMBL/GenBank/DDBJ databases">
        <authorList>
            <person name="Tran Van P."/>
        </authorList>
    </citation>
    <scope>NUCLEOTIDE SEQUENCE</scope>
</reference>
<feature type="transmembrane region" description="Helical" evidence="8">
    <location>
        <begin position="142"/>
        <end position="160"/>
    </location>
</feature>
<evidence type="ECO:0000313" key="10">
    <source>
        <dbReference type="EMBL" id="CAD7639611.1"/>
    </source>
</evidence>
<dbReference type="Pfam" id="PF00083">
    <property type="entry name" value="Sugar_tr"/>
    <property type="match status" value="1"/>
</dbReference>
<evidence type="ECO:0000313" key="11">
    <source>
        <dbReference type="Proteomes" id="UP000728032"/>
    </source>
</evidence>
<dbReference type="EMBL" id="CAJPVJ010000452">
    <property type="protein sequence ID" value="CAG2162493.1"/>
    <property type="molecule type" value="Genomic_DNA"/>
</dbReference>
<dbReference type="InterPro" id="IPR005829">
    <property type="entry name" value="Sugar_transporter_CS"/>
</dbReference>
<evidence type="ECO:0000256" key="2">
    <source>
        <dbReference type="ARBA" id="ARBA00022475"/>
    </source>
</evidence>
<sequence>MGIQAENRRLPSAKLYMACLAAQMGSVLLGCALGWSGPALADMARSDSKPRLTDSAHDTDIKTWIGSSMTLGALFGGIIGGVCIEYFGRRRTLLYLGAPYTAGWLLMRFDSSFGQEVWLLIAGRVVTGSVPTFVAEISTPNIRGLLGMAFNLFGVVGILYMDILSLWLPWNWVAFGGIIPSVLLSLSMFFIPESPNWLMLKFGRCLRVVEALHQLRHPNSDIDQELDELEEQVLSIQSQKTSGFSIRLLSRQDVYKPLLIGILLCFFQQFSGTNAIQFYMTQIFIDSGSSMEPKYAVIVVNCSMFVATLIGSALVDRLGRKILLIVSGTGHTISLAVLGYYYYKNPGSDTGTTASPLTTLSSLLDPDVVTEVSKHPESSALPIICMAVFVSAYSIGYSPVIWIVITEICNTAYVGFITSTCSVFVWIFVFVVTKEFEDLARVAHKYGAYWMFAGICVLSTLFIFYLPETKGQSIDEIQKRFYPKVYKNRPSAPPDESHMRAI</sequence>
<feature type="transmembrane region" description="Helical" evidence="8">
    <location>
        <begin position="65"/>
        <end position="86"/>
    </location>
</feature>
<dbReference type="FunFam" id="1.20.1250.20:FF:000055">
    <property type="entry name" value="Facilitated trehalose transporter Tret1-2 homolog"/>
    <property type="match status" value="1"/>
</dbReference>
<dbReference type="InterPro" id="IPR020846">
    <property type="entry name" value="MFS_dom"/>
</dbReference>
<keyword evidence="4 8" id="KW-1133">Transmembrane helix</keyword>
<feature type="transmembrane region" description="Helical" evidence="8">
    <location>
        <begin position="322"/>
        <end position="343"/>
    </location>
</feature>
<feature type="transmembrane region" description="Helical" evidence="8">
    <location>
        <begin position="258"/>
        <end position="280"/>
    </location>
</feature>
<accession>A0A7R9LDK8</accession>
<comment type="subcellular location">
    <subcellularLocation>
        <location evidence="1">Cell membrane</location>
        <topology evidence="1">Multi-pass membrane protein</topology>
    </subcellularLocation>
</comment>
<dbReference type="Proteomes" id="UP000728032">
    <property type="component" value="Unassembled WGS sequence"/>
</dbReference>
<dbReference type="InterPro" id="IPR005828">
    <property type="entry name" value="MFS_sugar_transport-like"/>
</dbReference>
<feature type="transmembrane region" description="Helical" evidence="8">
    <location>
        <begin position="380"/>
        <end position="405"/>
    </location>
</feature>
<feature type="transmembrane region" description="Helical" evidence="8">
    <location>
        <begin position="172"/>
        <end position="191"/>
    </location>
</feature>
<evidence type="ECO:0000256" key="4">
    <source>
        <dbReference type="ARBA" id="ARBA00022989"/>
    </source>
</evidence>
<proteinExistence type="inferred from homology"/>
<evidence type="ECO:0000256" key="6">
    <source>
        <dbReference type="ARBA" id="ARBA00023180"/>
    </source>
</evidence>
<dbReference type="EMBL" id="OC915277">
    <property type="protein sequence ID" value="CAD7639611.1"/>
    <property type="molecule type" value="Genomic_DNA"/>
</dbReference>
<protein>
    <recommendedName>
        <fullName evidence="9">Major facilitator superfamily (MFS) profile domain-containing protein</fullName>
    </recommendedName>
</protein>
<dbReference type="GO" id="GO:0022857">
    <property type="term" value="F:transmembrane transporter activity"/>
    <property type="evidence" value="ECO:0007669"/>
    <property type="project" value="InterPro"/>
</dbReference>
<dbReference type="SUPFAM" id="SSF103473">
    <property type="entry name" value="MFS general substrate transporter"/>
    <property type="match status" value="1"/>
</dbReference>
<dbReference type="PANTHER" id="PTHR48021">
    <property type="match status" value="1"/>
</dbReference>
<dbReference type="GO" id="GO:0005886">
    <property type="term" value="C:plasma membrane"/>
    <property type="evidence" value="ECO:0007669"/>
    <property type="project" value="UniProtKB-SubCell"/>
</dbReference>
<feature type="transmembrane region" description="Helical" evidence="8">
    <location>
        <begin position="447"/>
        <end position="466"/>
    </location>
</feature>
<comment type="similarity">
    <text evidence="7">Belongs to the major facilitator superfamily. Sugar transporter (TC 2.A.1.1) family. Trehalose transporter subfamily.</text>
</comment>
<evidence type="ECO:0000256" key="7">
    <source>
        <dbReference type="ARBA" id="ARBA00024348"/>
    </source>
</evidence>
<dbReference type="AlphaFoldDB" id="A0A7R9LDK8"/>
<feature type="transmembrane region" description="Helical" evidence="8">
    <location>
        <begin position="295"/>
        <end position="315"/>
    </location>
</feature>
<dbReference type="InterPro" id="IPR050549">
    <property type="entry name" value="MFS_Trehalose_Transporter"/>
</dbReference>
<keyword evidence="11" id="KW-1185">Reference proteome</keyword>
<evidence type="ECO:0000256" key="1">
    <source>
        <dbReference type="ARBA" id="ARBA00004651"/>
    </source>
</evidence>
<dbReference type="InterPro" id="IPR003663">
    <property type="entry name" value="Sugar/inositol_transpt"/>
</dbReference>
<dbReference type="PROSITE" id="PS50850">
    <property type="entry name" value="MFS"/>
    <property type="match status" value="1"/>
</dbReference>
<feature type="transmembrane region" description="Helical" evidence="8">
    <location>
        <begin position="412"/>
        <end position="432"/>
    </location>
</feature>
<dbReference type="PRINTS" id="PR00171">
    <property type="entry name" value="SUGRTRNSPORT"/>
</dbReference>
<evidence type="ECO:0000259" key="9">
    <source>
        <dbReference type="PROSITE" id="PS50850"/>
    </source>
</evidence>
<keyword evidence="3 8" id="KW-0812">Transmembrane</keyword>
<feature type="domain" description="Major facilitator superfamily (MFS) profile" evidence="9">
    <location>
        <begin position="18"/>
        <end position="471"/>
    </location>
</feature>
<keyword evidence="6" id="KW-0325">Glycoprotein</keyword>